<proteinExistence type="predicted"/>
<dbReference type="Pfam" id="PF01408">
    <property type="entry name" value="GFO_IDH_MocA"/>
    <property type="match status" value="1"/>
</dbReference>
<dbReference type="InterPro" id="IPR036291">
    <property type="entry name" value="NAD(P)-bd_dom_sf"/>
</dbReference>
<gene>
    <name evidence="3" type="ORF">ACFPMF_08935</name>
</gene>
<evidence type="ECO:0000259" key="1">
    <source>
        <dbReference type="Pfam" id="PF01408"/>
    </source>
</evidence>
<dbReference type="Gene3D" id="3.40.50.720">
    <property type="entry name" value="NAD(P)-binding Rossmann-like Domain"/>
    <property type="match status" value="1"/>
</dbReference>
<sequence length="453" mass="50432">MTKHNQTENTRRDFLRKTVLGTAVLSAGGILPGFSPASYARILGANEKVRVGMMGVNSRGLALATNYALQPNCEIVSVSDVDTRAADKCIATVEKAQNRKPQDVPDFRKALENKDLDALVIAAPDHWHAPAALLASKAGKHVYLEKPCSHNPHEGELLMAAVKKYRNVIQMGNQRRSWPNVAEGIRAVQSGAIGRPYFAKGWYTANRPSIGTGKEAAVPSWLNYDLWQGPAPRRPFRDNLIHYNWHWFWHWGTGEALNNGTHMLDLMRWGLGVEYPTKVTSSGGRYRYKDDWETPDTQVINLEFANHTAMTWEGRSCNSRTVEGNSVGVVFYGETGSLMIESGNSYKIFDSDNKLVKDAKNEFVVDARNKMNPSQALDAIHIQNFFDAVKKGSPLASDIIGGHQSTLLCQLGNIALRTGGMLDIDPSNGHIKNNREAQKLWKREYQKGWEATV</sequence>
<dbReference type="Gene3D" id="3.30.360.10">
    <property type="entry name" value="Dihydrodipicolinate Reductase, domain 2"/>
    <property type="match status" value="1"/>
</dbReference>
<dbReference type="Proteomes" id="UP001596106">
    <property type="component" value="Unassembled WGS sequence"/>
</dbReference>
<evidence type="ECO:0000313" key="3">
    <source>
        <dbReference type="EMBL" id="MFC5409429.1"/>
    </source>
</evidence>
<dbReference type="SUPFAM" id="SSF55347">
    <property type="entry name" value="Glyceraldehyde-3-phosphate dehydrogenase-like, C-terminal domain"/>
    <property type="match status" value="1"/>
</dbReference>
<feature type="domain" description="Gfo/Idh/MocA-like oxidoreductase N-terminal" evidence="1">
    <location>
        <begin position="49"/>
        <end position="172"/>
    </location>
</feature>
<evidence type="ECO:0000313" key="4">
    <source>
        <dbReference type="Proteomes" id="UP001596106"/>
    </source>
</evidence>
<protein>
    <submittedName>
        <fullName evidence="3">Gfo/Idh/MocA family protein</fullName>
    </submittedName>
</protein>
<dbReference type="InterPro" id="IPR006311">
    <property type="entry name" value="TAT_signal"/>
</dbReference>
<feature type="domain" description="Gfo/Idh/MocA-like oxidoreductase C-terminal" evidence="2">
    <location>
        <begin position="236"/>
        <end position="408"/>
    </location>
</feature>
<dbReference type="InterPro" id="IPR000683">
    <property type="entry name" value="Gfo/Idh/MocA-like_OxRdtase_N"/>
</dbReference>
<dbReference type="InterPro" id="IPR050463">
    <property type="entry name" value="Gfo/Idh/MocA_oxidrdct_glycsds"/>
</dbReference>
<dbReference type="SUPFAM" id="SSF51735">
    <property type="entry name" value="NAD(P)-binding Rossmann-fold domains"/>
    <property type="match status" value="1"/>
</dbReference>
<keyword evidence="4" id="KW-1185">Reference proteome</keyword>
<dbReference type="InterPro" id="IPR004104">
    <property type="entry name" value="Gfo/Idh/MocA-like_OxRdtase_C"/>
</dbReference>
<name>A0ABW0I983_9BACT</name>
<dbReference type="PANTHER" id="PTHR43818">
    <property type="entry name" value="BCDNA.GH03377"/>
    <property type="match status" value="1"/>
</dbReference>
<dbReference type="Pfam" id="PF02894">
    <property type="entry name" value="GFO_IDH_MocA_C"/>
    <property type="match status" value="1"/>
</dbReference>
<dbReference type="PROSITE" id="PS51318">
    <property type="entry name" value="TAT"/>
    <property type="match status" value="1"/>
</dbReference>
<accession>A0ABW0I983</accession>
<organism evidence="3 4">
    <name type="scientific">Larkinella bovis</name>
    <dbReference type="NCBI Taxonomy" id="683041"/>
    <lineage>
        <taxon>Bacteria</taxon>
        <taxon>Pseudomonadati</taxon>
        <taxon>Bacteroidota</taxon>
        <taxon>Cytophagia</taxon>
        <taxon>Cytophagales</taxon>
        <taxon>Spirosomataceae</taxon>
        <taxon>Larkinella</taxon>
    </lineage>
</organism>
<dbReference type="RefSeq" id="WP_379843358.1">
    <property type="nucleotide sequence ID" value="NZ_JBHSMA010000002.1"/>
</dbReference>
<dbReference type="PANTHER" id="PTHR43818:SF5">
    <property type="entry name" value="OXIDOREDUCTASE FAMILY PROTEIN"/>
    <property type="match status" value="1"/>
</dbReference>
<evidence type="ECO:0000259" key="2">
    <source>
        <dbReference type="Pfam" id="PF02894"/>
    </source>
</evidence>
<reference evidence="4" key="1">
    <citation type="journal article" date="2019" name="Int. J. Syst. Evol. Microbiol.">
        <title>The Global Catalogue of Microorganisms (GCM) 10K type strain sequencing project: providing services to taxonomists for standard genome sequencing and annotation.</title>
        <authorList>
            <consortium name="The Broad Institute Genomics Platform"/>
            <consortium name="The Broad Institute Genome Sequencing Center for Infectious Disease"/>
            <person name="Wu L."/>
            <person name="Ma J."/>
        </authorList>
    </citation>
    <scope>NUCLEOTIDE SEQUENCE [LARGE SCALE GENOMIC DNA]</scope>
    <source>
        <strain evidence="4">CCUG 55250</strain>
    </source>
</reference>
<dbReference type="EMBL" id="JBHSMA010000002">
    <property type="protein sequence ID" value="MFC5409429.1"/>
    <property type="molecule type" value="Genomic_DNA"/>
</dbReference>
<comment type="caution">
    <text evidence="3">The sequence shown here is derived from an EMBL/GenBank/DDBJ whole genome shotgun (WGS) entry which is preliminary data.</text>
</comment>